<reference evidence="6 8" key="1">
    <citation type="submission" date="2018-09" db="EMBL/GenBank/DDBJ databases">
        <title>Genomic investigation of the strawberry pathogen Phytophthora fragariae indicates pathogenicity is determined by transcriptional variation in three key races.</title>
        <authorList>
            <person name="Adams T.M."/>
            <person name="Armitage A.D."/>
            <person name="Sobczyk M.K."/>
            <person name="Bates H.J."/>
            <person name="Dunwell J.M."/>
            <person name="Nellist C.F."/>
            <person name="Harrison R.J."/>
        </authorList>
    </citation>
    <scope>NUCLEOTIDE SEQUENCE [LARGE SCALE GENOMIC DNA]</scope>
    <source>
        <strain evidence="3 6">SCRP249</strain>
        <strain evidence="4 8">SCRP324</strain>
        <strain evidence="5 7">SCRP333</strain>
    </source>
</reference>
<feature type="compositionally biased region" description="Basic and acidic residues" evidence="1">
    <location>
        <begin position="32"/>
        <end position="42"/>
    </location>
</feature>
<proteinExistence type="predicted"/>
<gene>
    <name evidence="3" type="ORF">PR001_g18830</name>
    <name evidence="4" type="ORF">PR002_g3468</name>
    <name evidence="5" type="ORF">PR003_g17252</name>
</gene>
<dbReference type="EMBL" id="QXFU01000128">
    <property type="protein sequence ID" value="KAE9043181.1"/>
    <property type="molecule type" value="Genomic_DNA"/>
</dbReference>
<evidence type="ECO:0000313" key="3">
    <source>
        <dbReference type="EMBL" id="KAE9000251.1"/>
    </source>
</evidence>
<feature type="chain" id="PRO_5036165345" description="RxLR effector protein" evidence="2">
    <location>
        <begin position="24"/>
        <end position="52"/>
    </location>
</feature>
<evidence type="ECO:0000313" key="7">
    <source>
        <dbReference type="Proteomes" id="UP000434957"/>
    </source>
</evidence>
<dbReference type="EMBL" id="QXFV01001694">
    <property type="protein sequence ID" value="KAE9000251.1"/>
    <property type="molecule type" value="Genomic_DNA"/>
</dbReference>
<name>A0A6A3NLJ0_9STRA</name>
<evidence type="ECO:0000313" key="5">
    <source>
        <dbReference type="EMBL" id="KAE9322362.1"/>
    </source>
</evidence>
<evidence type="ECO:0000256" key="2">
    <source>
        <dbReference type="SAM" id="SignalP"/>
    </source>
</evidence>
<dbReference type="EMBL" id="QXFT01001309">
    <property type="protein sequence ID" value="KAE9322362.1"/>
    <property type="molecule type" value="Genomic_DNA"/>
</dbReference>
<feature type="signal peptide" evidence="2">
    <location>
        <begin position="1"/>
        <end position="23"/>
    </location>
</feature>
<protein>
    <recommendedName>
        <fullName evidence="9">RxLR effector protein</fullName>
    </recommendedName>
</protein>
<comment type="caution">
    <text evidence="4">The sequence shown here is derived from an EMBL/GenBank/DDBJ whole genome shotgun (WGS) entry which is preliminary data.</text>
</comment>
<evidence type="ECO:0000313" key="8">
    <source>
        <dbReference type="Proteomes" id="UP000435112"/>
    </source>
</evidence>
<dbReference type="AlphaFoldDB" id="A0A6A3NLJ0"/>
<dbReference type="OrthoDB" id="10363913at2759"/>
<keyword evidence="2" id="KW-0732">Signal</keyword>
<evidence type="ECO:0008006" key="9">
    <source>
        <dbReference type="Google" id="ProtNLM"/>
    </source>
</evidence>
<organism evidence="4 8">
    <name type="scientific">Phytophthora rubi</name>
    <dbReference type="NCBI Taxonomy" id="129364"/>
    <lineage>
        <taxon>Eukaryota</taxon>
        <taxon>Sar</taxon>
        <taxon>Stramenopiles</taxon>
        <taxon>Oomycota</taxon>
        <taxon>Peronosporomycetes</taxon>
        <taxon>Peronosporales</taxon>
        <taxon>Peronosporaceae</taxon>
        <taxon>Phytophthora</taxon>
    </lineage>
</organism>
<evidence type="ECO:0000313" key="6">
    <source>
        <dbReference type="Proteomes" id="UP000429607"/>
    </source>
</evidence>
<dbReference type="PROSITE" id="PS51257">
    <property type="entry name" value="PROKAR_LIPOPROTEIN"/>
    <property type="match status" value="1"/>
</dbReference>
<keyword evidence="7" id="KW-1185">Reference proteome</keyword>
<feature type="region of interest" description="Disordered" evidence="1">
    <location>
        <begin position="29"/>
        <end position="52"/>
    </location>
</feature>
<sequence>MIKRFDILLLVVVVVAMLSCAHADDAPAPEVSHLEQVPHVKEPVPANKEQME</sequence>
<evidence type="ECO:0000256" key="1">
    <source>
        <dbReference type="SAM" id="MobiDB-lite"/>
    </source>
</evidence>
<dbReference type="Proteomes" id="UP000429607">
    <property type="component" value="Unassembled WGS sequence"/>
</dbReference>
<dbReference type="Proteomes" id="UP000434957">
    <property type="component" value="Unassembled WGS sequence"/>
</dbReference>
<dbReference type="Proteomes" id="UP000435112">
    <property type="component" value="Unassembled WGS sequence"/>
</dbReference>
<evidence type="ECO:0000313" key="4">
    <source>
        <dbReference type="EMBL" id="KAE9043181.1"/>
    </source>
</evidence>
<accession>A0A6A3NLJ0</accession>